<dbReference type="Gene3D" id="3.40.50.300">
    <property type="entry name" value="P-loop containing nucleotide triphosphate hydrolases"/>
    <property type="match status" value="2"/>
</dbReference>
<comment type="caution">
    <text evidence="2">The sequence shown here is derived from an EMBL/GenBank/DDBJ whole genome shotgun (WGS) entry which is preliminary data.</text>
</comment>
<dbReference type="InterPro" id="IPR027417">
    <property type="entry name" value="P-loop_NTPase"/>
</dbReference>
<reference evidence="2 3" key="1">
    <citation type="submission" date="2019-09" db="EMBL/GenBank/DDBJ databases">
        <title>Biological control of the noxious weed angled onion (Allium triquetrum) thwarted by endophytic bacteria in Victoria, Australia.</title>
        <authorList>
            <person name="Tehranchian P."/>
            <person name="Adair R.J."/>
            <person name="Van T.H."/>
            <person name="Morrison P.D."/>
            <person name="Williams H."/>
            <person name="Lawrie A.C."/>
        </authorList>
    </citation>
    <scope>NUCLEOTIDE SEQUENCE [LARGE SCALE GENOMIC DNA]</scope>
    <source>
        <strain evidence="2 3">RPTAtOch1</strain>
    </source>
</reference>
<dbReference type="InterPro" id="IPR003395">
    <property type="entry name" value="RecF/RecN/SMC_N"/>
</dbReference>
<accession>A0A5N1JN78</accession>
<keyword evidence="3" id="KW-1185">Reference proteome</keyword>
<dbReference type="AlphaFoldDB" id="A0A5N1JN78"/>
<name>A0A5N1JN78_9HYPH</name>
<proteinExistence type="predicted"/>
<evidence type="ECO:0000313" key="2">
    <source>
        <dbReference type="EMBL" id="KAA9361446.1"/>
    </source>
</evidence>
<dbReference type="Pfam" id="PF02463">
    <property type="entry name" value="SMC_N"/>
    <property type="match status" value="1"/>
</dbReference>
<dbReference type="EMBL" id="VYXQ01000025">
    <property type="protein sequence ID" value="KAA9361446.1"/>
    <property type="molecule type" value="Genomic_DNA"/>
</dbReference>
<dbReference type="RefSeq" id="WP_151095332.1">
    <property type="nucleotide sequence ID" value="NZ_VYXQ01000025.1"/>
</dbReference>
<organism evidence="2 3">
    <name type="scientific">Ochrobactrum quorumnocens</name>
    <dbReference type="NCBI Taxonomy" id="271865"/>
    <lineage>
        <taxon>Bacteria</taxon>
        <taxon>Pseudomonadati</taxon>
        <taxon>Pseudomonadota</taxon>
        <taxon>Alphaproteobacteria</taxon>
        <taxon>Hyphomicrobiales</taxon>
        <taxon>Brucellaceae</taxon>
        <taxon>Brucella/Ochrobactrum group</taxon>
        <taxon>Ochrobactrum</taxon>
    </lineage>
</organism>
<gene>
    <name evidence="2" type="ORF">F3W84_20335</name>
</gene>
<dbReference type="SUPFAM" id="SSF52540">
    <property type="entry name" value="P-loop containing nucleoside triphosphate hydrolases"/>
    <property type="match status" value="1"/>
</dbReference>
<dbReference type="Proteomes" id="UP000327108">
    <property type="component" value="Unassembled WGS sequence"/>
</dbReference>
<evidence type="ECO:0000313" key="3">
    <source>
        <dbReference type="Proteomes" id="UP000327108"/>
    </source>
</evidence>
<sequence length="576" mass="64461">MSVITPPVAAPAVPLVVNPPKIKTLTLCDFRAFAGPEPVTFHLDGKNLLIYGENGAGKSSVFHALDEFFALPSPLANSETRRSRLASLSNRFTQKIHCKVHNDFQDEFGVMQPAGSEIDVREVFALEALKSGALEEVSRYNTASVEVAFTDNSAAVRWDQASHPIDTATGGQQLVVNSAYRKAVLDYRSLLETNYRHGNGAVNLFEVCINILLRDYPVLHDGRQWRLFDLWMELIRLLDVEARGRTKLGKTEKPKVLALLPSINQGIRDAIAAVQPQINPFLKELGWDDIKIISLDFAGVTYRDRATIPPLQRIETKTIGVTLTFLGQPIDRPQNFLNEARLSALALAIYFSGRQASPTTQQDTTTRLIVLDDVLIGLDQSNRMPVLRMLDQQFDKWQIVLLTHDRVWYEMARFHLADQTKWAAVEMFEEKLPNGIPRPILRPANIDAIAANLATARRFHGLNEYAAAAVHARIAFELALKKLCERKSIPVRFKTDPRQLSSDELLTAIETWLNEASRIAMKPLIDPAIVSLKLWRKVVLNPFSHSTPVSLNAAEVQGAIDAAEKLHADFQQHIPK</sequence>
<evidence type="ECO:0000259" key="1">
    <source>
        <dbReference type="Pfam" id="PF02463"/>
    </source>
</evidence>
<protein>
    <submittedName>
        <fullName evidence="2">AAA family ATPase</fullName>
    </submittedName>
</protein>
<feature type="domain" description="RecF/RecN/SMC N-terminal" evidence="1">
    <location>
        <begin position="22"/>
        <end position="412"/>
    </location>
</feature>